<protein>
    <submittedName>
        <fullName evidence="4">Sugar diacid utilization regulator</fullName>
    </submittedName>
</protein>
<evidence type="ECO:0000259" key="2">
    <source>
        <dbReference type="Pfam" id="PF13556"/>
    </source>
</evidence>
<dbReference type="InterPro" id="IPR042070">
    <property type="entry name" value="PucR_C-HTH_sf"/>
</dbReference>
<evidence type="ECO:0000313" key="4">
    <source>
        <dbReference type="EMBL" id="PKV98730.1"/>
    </source>
</evidence>
<dbReference type="Proteomes" id="UP000233766">
    <property type="component" value="Unassembled WGS sequence"/>
</dbReference>
<feature type="domain" description="RsbT co-antagonist protein RsbRD N-terminal" evidence="3">
    <location>
        <begin position="51"/>
        <end position="188"/>
    </location>
</feature>
<dbReference type="RefSeq" id="WP_101463145.1">
    <property type="nucleotide sequence ID" value="NZ_PJMW01000001.1"/>
</dbReference>
<dbReference type="InterPro" id="IPR025751">
    <property type="entry name" value="RsbRD_N_dom"/>
</dbReference>
<name>A0A2N3WXZ3_9NOCA</name>
<dbReference type="Pfam" id="PF14361">
    <property type="entry name" value="RsbRD_N"/>
    <property type="match status" value="1"/>
</dbReference>
<dbReference type="PANTHER" id="PTHR33744:SF7">
    <property type="entry name" value="PUCR FAMILY TRANSCRIPTIONAL REGULATOR"/>
    <property type="match status" value="1"/>
</dbReference>
<dbReference type="InterPro" id="IPR025736">
    <property type="entry name" value="PucR_C-HTH_dom"/>
</dbReference>
<accession>A0A2N3WXZ3</accession>
<dbReference type="EMBL" id="PJMW01000001">
    <property type="protein sequence ID" value="PKV98730.1"/>
    <property type="molecule type" value="Genomic_DNA"/>
</dbReference>
<proteinExistence type="predicted"/>
<dbReference type="AlphaFoldDB" id="A0A2N3WXZ3"/>
<comment type="caution">
    <text evidence="4">The sequence shown here is derived from an EMBL/GenBank/DDBJ whole genome shotgun (WGS) entry which is preliminary data.</text>
</comment>
<dbReference type="OrthoDB" id="4535840at2"/>
<keyword evidence="5" id="KW-1185">Reference proteome</keyword>
<dbReference type="Pfam" id="PF13556">
    <property type="entry name" value="HTH_30"/>
    <property type="match status" value="1"/>
</dbReference>
<feature type="region of interest" description="Disordered" evidence="1">
    <location>
        <begin position="27"/>
        <end position="48"/>
    </location>
</feature>
<evidence type="ECO:0000259" key="3">
    <source>
        <dbReference type="Pfam" id="PF14361"/>
    </source>
</evidence>
<evidence type="ECO:0000256" key="1">
    <source>
        <dbReference type="SAM" id="MobiDB-lite"/>
    </source>
</evidence>
<evidence type="ECO:0000313" key="5">
    <source>
        <dbReference type="Proteomes" id="UP000233766"/>
    </source>
</evidence>
<dbReference type="InterPro" id="IPR051448">
    <property type="entry name" value="CdaR-like_regulators"/>
</dbReference>
<feature type="domain" description="PucR C-terminal helix-turn-helix" evidence="2">
    <location>
        <begin position="374"/>
        <end position="431"/>
    </location>
</feature>
<dbReference type="PANTHER" id="PTHR33744">
    <property type="entry name" value="CARBOHYDRATE DIACID REGULATOR"/>
    <property type="match status" value="1"/>
</dbReference>
<dbReference type="Gene3D" id="1.10.10.2840">
    <property type="entry name" value="PucR C-terminal helix-turn-helix domain"/>
    <property type="match status" value="1"/>
</dbReference>
<gene>
    <name evidence="4" type="ORF">ATK86_0753</name>
</gene>
<sequence length="460" mass="49809">MHEDNRNDMHTLGPGAVVPTAGSLAVATEKPPDTDAARPRGSTATPVQGTDSLAEEIVRRFQHVVAERLALSDSAALHNDAALAISYLRIAAKILDGGPPTEHEVAQLESAAARWARDRVPIDVILHALHDGSRTAYKFVAGRSTIVTRADCVVIGARTAELLELMTTTVSMAYVRECRAMAGEHRSAVETFTHALLDGRATTAMARSCGLPITDRYHLLALSIPATSTTVDDSVDHRVASRRVIARIRSGLVGNGGRAVLSVLNRCGGTILIPTPALHSDQLEPLVEAVAEAADAVVTAVHREVAVDSIPEMVHTLHEMVDVANRLAEVLSAPPKTRLYEFDQLAAEYQLTRPGTVRESLARRLDPLMDHPLLLRTLTVFLLSDQNRQRAARKLFVHPNTIDHRLKRIAVVTGLDAARADGQWALRAALVARTFPLPPSPAAETRGADEHNHHRTATPW</sequence>
<organism evidence="4 5">
    <name type="scientific">Nocardia fluminea</name>
    <dbReference type="NCBI Taxonomy" id="134984"/>
    <lineage>
        <taxon>Bacteria</taxon>
        <taxon>Bacillati</taxon>
        <taxon>Actinomycetota</taxon>
        <taxon>Actinomycetes</taxon>
        <taxon>Mycobacteriales</taxon>
        <taxon>Nocardiaceae</taxon>
        <taxon>Nocardia</taxon>
    </lineage>
</organism>
<reference evidence="4 5" key="1">
    <citation type="submission" date="2017-12" db="EMBL/GenBank/DDBJ databases">
        <title>Sequencing the genomes of 1000 Actinobacteria strains.</title>
        <authorList>
            <person name="Klenk H.-P."/>
        </authorList>
    </citation>
    <scope>NUCLEOTIDE SEQUENCE [LARGE SCALE GENOMIC DNA]</scope>
    <source>
        <strain evidence="4 5">DSM 44489</strain>
    </source>
</reference>
<feature type="region of interest" description="Disordered" evidence="1">
    <location>
        <begin position="439"/>
        <end position="460"/>
    </location>
</feature>